<dbReference type="EMBL" id="AFRT01000850">
    <property type="protein sequence ID" value="ELU42361.1"/>
    <property type="molecule type" value="Genomic_DNA"/>
</dbReference>
<organism evidence="3 4">
    <name type="scientific">Thanatephorus cucumeris (strain AG1-IA)</name>
    <name type="common">Rice sheath blight fungus</name>
    <name type="synonym">Rhizoctonia solani</name>
    <dbReference type="NCBI Taxonomy" id="983506"/>
    <lineage>
        <taxon>Eukaryota</taxon>
        <taxon>Fungi</taxon>
        <taxon>Dikarya</taxon>
        <taxon>Basidiomycota</taxon>
        <taxon>Agaricomycotina</taxon>
        <taxon>Agaricomycetes</taxon>
        <taxon>Cantharellales</taxon>
        <taxon>Ceratobasidiaceae</taxon>
        <taxon>Rhizoctonia</taxon>
        <taxon>Rhizoctonia solani AG-1</taxon>
    </lineage>
</organism>
<feature type="compositionally biased region" description="Polar residues" evidence="1">
    <location>
        <begin position="106"/>
        <end position="120"/>
    </location>
</feature>
<dbReference type="SUPFAM" id="SSF57701">
    <property type="entry name" value="Zn2/Cys6 DNA-binding domain"/>
    <property type="match status" value="1"/>
</dbReference>
<dbReference type="AlphaFoldDB" id="L8WWB2"/>
<dbReference type="InterPro" id="IPR036864">
    <property type="entry name" value="Zn2-C6_fun-type_DNA-bd_sf"/>
</dbReference>
<name>L8WWB2_THACA</name>
<dbReference type="Proteomes" id="UP000011668">
    <property type="component" value="Unassembled WGS sequence"/>
</dbReference>
<dbReference type="OrthoDB" id="2593732at2759"/>
<dbReference type="InterPro" id="IPR001138">
    <property type="entry name" value="Zn2Cys6_DnaBD"/>
</dbReference>
<accession>L8WWB2</accession>
<gene>
    <name evidence="3" type="ORF">AG1IA_03609</name>
</gene>
<feature type="region of interest" description="Disordered" evidence="1">
    <location>
        <begin position="96"/>
        <end position="121"/>
    </location>
</feature>
<dbReference type="Pfam" id="PF00172">
    <property type="entry name" value="Zn_clus"/>
    <property type="match status" value="1"/>
</dbReference>
<sequence>MIIATFDLVIPVGACGTDVVLAISARPPVSEGSLSTLFAIEEEVKLLHDYDRHKKCDTRQPICLRCDEGGFKCLGYEHNRPITARSSKAPRLRSIIPKNQEDKSFSNKSLPTELSLQPKPSSMVKYSERNSLLDSQVVVPGFSLSPPSPHMSYLAAGTHVKRPGDDIEALTTCNYLRLFGPNSYNRPAPTPFSYPPQSFTSSALSTSSPSDPTLTYLSRKAHRSIGATSPASS</sequence>
<feature type="domain" description="Zn(2)-C6 fungal-type" evidence="2">
    <location>
        <begin position="52"/>
        <end position="77"/>
    </location>
</feature>
<dbReference type="HOGENOM" id="CLU_1190588_0_0_1"/>
<evidence type="ECO:0000313" key="4">
    <source>
        <dbReference type="Proteomes" id="UP000011668"/>
    </source>
</evidence>
<keyword evidence="4" id="KW-1185">Reference proteome</keyword>
<feature type="region of interest" description="Disordered" evidence="1">
    <location>
        <begin position="189"/>
        <end position="233"/>
    </location>
</feature>
<protein>
    <submittedName>
        <fullName evidence="3">Fungal zn(2)-Cys(6) binuclear cluster domain-containing protein</fullName>
    </submittedName>
</protein>
<evidence type="ECO:0000256" key="1">
    <source>
        <dbReference type="SAM" id="MobiDB-lite"/>
    </source>
</evidence>
<dbReference type="GO" id="GO:0000981">
    <property type="term" value="F:DNA-binding transcription factor activity, RNA polymerase II-specific"/>
    <property type="evidence" value="ECO:0007669"/>
    <property type="project" value="InterPro"/>
</dbReference>
<evidence type="ECO:0000313" key="3">
    <source>
        <dbReference type="EMBL" id="ELU42361.1"/>
    </source>
</evidence>
<proteinExistence type="predicted"/>
<evidence type="ECO:0000259" key="2">
    <source>
        <dbReference type="Pfam" id="PF00172"/>
    </source>
</evidence>
<dbReference type="CDD" id="cd00067">
    <property type="entry name" value="GAL4"/>
    <property type="match status" value="1"/>
</dbReference>
<dbReference type="GO" id="GO:0008270">
    <property type="term" value="F:zinc ion binding"/>
    <property type="evidence" value="ECO:0007669"/>
    <property type="project" value="InterPro"/>
</dbReference>
<comment type="caution">
    <text evidence="3">The sequence shown here is derived from an EMBL/GenBank/DDBJ whole genome shotgun (WGS) entry which is preliminary data.</text>
</comment>
<feature type="compositionally biased region" description="Low complexity" evidence="1">
    <location>
        <begin position="196"/>
        <end position="218"/>
    </location>
</feature>
<reference evidence="3 4" key="1">
    <citation type="journal article" date="2013" name="Nat. Commun.">
        <title>The evolution and pathogenic mechanisms of the rice sheath blight pathogen.</title>
        <authorList>
            <person name="Zheng A."/>
            <person name="Lin R."/>
            <person name="Xu L."/>
            <person name="Qin P."/>
            <person name="Tang C."/>
            <person name="Ai P."/>
            <person name="Zhang D."/>
            <person name="Liu Y."/>
            <person name="Sun Z."/>
            <person name="Feng H."/>
            <person name="Wang Y."/>
            <person name="Chen Y."/>
            <person name="Liang X."/>
            <person name="Fu R."/>
            <person name="Li Q."/>
            <person name="Zhang J."/>
            <person name="Yu X."/>
            <person name="Xie Z."/>
            <person name="Ding L."/>
            <person name="Guan P."/>
            <person name="Tang J."/>
            <person name="Liang Y."/>
            <person name="Wang S."/>
            <person name="Deng Q."/>
            <person name="Li S."/>
            <person name="Zhu J."/>
            <person name="Wang L."/>
            <person name="Liu H."/>
            <person name="Li P."/>
        </authorList>
    </citation>
    <scope>NUCLEOTIDE SEQUENCE [LARGE SCALE GENOMIC DNA]</scope>
    <source>
        <strain evidence="4">AG-1 IA</strain>
    </source>
</reference>